<keyword evidence="1" id="KW-0812">Transmembrane</keyword>
<organism evidence="2 3">
    <name type="scientific">Listeria booriae</name>
    <dbReference type="NCBI Taxonomy" id="1552123"/>
    <lineage>
        <taxon>Bacteria</taxon>
        <taxon>Bacillati</taxon>
        <taxon>Bacillota</taxon>
        <taxon>Bacilli</taxon>
        <taxon>Bacillales</taxon>
        <taxon>Listeriaceae</taxon>
        <taxon>Listeria</taxon>
    </lineage>
</organism>
<accession>A0A7X0XXE9</accession>
<evidence type="ECO:0008006" key="4">
    <source>
        <dbReference type="Google" id="ProtNLM"/>
    </source>
</evidence>
<evidence type="ECO:0000313" key="3">
    <source>
        <dbReference type="Proteomes" id="UP000539064"/>
    </source>
</evidence>
<dbReference type="InterPro" id="IPR029039">
    <property type="entry name" value="Flavoprotein-like_sf"/>
</dbReference>
<dbReference type="SUPFAM" id="SSF52218">
    <property type="entry name" value="Flavoproteins"/>
    <property type="match status" value="1"/>
</dbReference>
<proteinExistence type="predicted"/>
<evidence type="ECO:0000256" key="1">
    <source>
        <dbReference type="SAM" id="Phobius"/>
    </source>
</evidence>
<protein>
    <recommendedName>
        <fullName evidence="4">Flavodoxin-like domain-containing protein</fullName>
    </recommendedName>
</protein>
<dbReference type="Proteomes" id="UP000539064">
    <property type="component" value="Unassembled WGS sequence"/>
</dbReference>
<name>A0A7X0XXE9_9LIST</name>
<reference evidence="2 3" key="1">
    <citation type="submission" date="2020-03" db="EMBL/GenBank/DDBJ databases">
        <title>Soil Listeria distribution.</title>
        <authorList>
            <person name="Liao J."/>
            <person name="Wiedmann M."/>
        </authorList>
    </citation>
    <scope>NUCLEOTIDE SEQUENCE [LARGE SCALE GENOMIC DNA]</scope>
    <source>
        <strain evidence="2 3">FSL L7-0978</strain>
    </source>
</reference>
<evidence type="ECO:0000313" key="2">
    <source>
        <dbReference type="EMBL" id="MBC1793434.1"/>
    </source>
</evidence>
<dbReference type="EMBL" id="JAARVG010000006">
    <property type="protein sequence ID" value="MBC1793434.1"/>
    <property type="molecule type" value="Genomic_DNA"/>
</dbReference>
<dbReference type="RefSeq" id="WP_185492668.1">
    <property type="nucleotide sequence ID" value="NZ_JAARVC010000023.1"/>
</dbReference>
<comment type="caution">
    <text evidence="2">The sequence shown here is derived from an EMBL/GenBank/DDBJ whole genome shotgun (WGS) entry which is preliminary data.</text>
</comment>
<keyword evidence="1" id="KW-1133">Transmembrane helix</keyword>
<gene>
    <name evidence="2" type="ORF">HCA52_08415</name>
</gene>
<sequence>MKKILKISLIVLGSAAIIFAGVMLSYRYIKSMDVIASEELNQSATGRHVLLATQGSNFKNSVMEQVKQDMKNANVHISIVDTTKLDKVKVSDYDKIVLFTTVQSDDIPKNVTKFMDDNDDKSIHIAVTADSNRWDDKPKDVDAISEASKSENKQAFVDDLTKAITSL</sequence>
<dbReference type="AlphaFoldDB" id="A0A7X0XXE9"/>
<feature type="transmembrane region" description="Helical" evidence="1">
    <location>
        <begin position="7"/>
        <end position="29"/>
    </location>
</feature>
<keyword evidence="1" id="KW-0472">Membrane</keyword>